<dbReference type="RefSeq" id="WP_170130837.1">
    <property type="nucleotide sequence ID" value="NZ_QJSX01000001.1"/>
</dbReference>
<comment type="caution">
    <text evidence="1">The sequence shown here is derived from an EMBL/GenBank/DDBJ whole genome shotgun (WGS) entry which is preliminary data.</text>
</comment>
<dbReference type="Proteomes" id="UP000248326">
    <property type="component" value="Unassembled WGS sequence"/>
</dbReference>
<name>A0A318SHA3_9DEIO</name>
<proteinExistence type="predicted"/>
<gene>
    <name evidence="1" type="ORF">DES52_101309</name>
</gene>
<protein>
    <submittedName>
        <fullName evidence="1">Uncharacterized protein</fullName>
    </submittedName>
</protein>
<dbReference type="AlphaFoldDB" id="A0A318SHA3"/>
<dbReference type="EMBL" id="QJSX01000001">
    <property type="protein sequence ID" value="PYE56505.1"/>
    <property type="molecule type" value="Genomic_DNA"/>
</dbReference>
<reference evidence="1 2" key="1">
    <citation type="submission" date="2018-06" db="EMBL/GenBank/DDBJ databases">
        <title>Genomic Encyclopedia of Type Strains, Phase IV (KMG-IV): sequencing the most valuable type-strain genomes for metagenomic binning, comparative biology and taxonomic classification.</title>
        <authorList>
            <person name="Goeker M."/>
        </authorList>
    </citation>
    <scope>NUCLEOTIDE SEQUENCE [LARGE SCALE GENOMIC DNA]</scope>
    <source>
        <strain evidence="1 2">DSM 18048</strain>
    </source>
</reference>
<accession>A0A318SHA3</accession>
<sequence>MYGGADETVRTPTAKKRSALATSNTGLNLSALALGRQLGPLIGVDLCPSVGVGIFGHALLPLVRSAALGPTVSPFGPDDRVRGASRFHLWRAIHQDETLRDNSVVNSAKWYVSALGGLRQ</sequence>
<organism evidence="1 2">
    <name type="scientific">Deinococcus yavapaiensis KR-236</name>
    <dbReference type="NCBI Taxonomy" id="694435"/>
    <lineage>
        <taxon>Bacteria</taxon>
        <taxon>Thermotogati</taxon>
        <taxon>Deinococcota</taxon>
        <taxon>Deinococci</taxon>
        <taxon>Deinococcales</taxon>
        <taxon>Deinococcaceae</taxon>
        <taxon>Deinococcus</taxon>
    </lineage>
</organism>
<keyword evidence="2" id="KW-1185">Reference proteome</keyword>
<evidence type="ECO:0000313" key="1">
    <source>
        <dbReference type="EMBL" id="PYE56505.1"/>
    </source>
</evidence>
<evidence type="ECO:0000313" key="2">
    <source>
        <dbReference type="Proteomes" id="UP000248326"/>
    </source>
</evidence>